<feature type="compositionally biased region" description="Basic and acidic residues" evidence="1">
    <location>
        <begin position="116"/>
        <end position="133"/>
    </location>
</feature>
<proteinExistence type="predicted"/>
<evidence type="ECO:0000256" key="1">
    <source>
        <dbReference type="SAM" id="MobiDB-lite"/>
    </source>
</evidence>
<dbReference type="AlphaFoldDB" id="A0A2U3DQQ7"/>
<dbReference type="Proteomes" id="UP000245956">
    <property type="component" value="Unassembled WGS sequence"/>
</dbReference>
<name>A0A2U3DQQ7_PURLI</name>
<gene>
    <name evidence="2" type="ORF">PCL_09518</name>
</gene>
<evidence type="ECO:0000313" key="3">
    <source>
        <dbReference type="Proteomes" id="UP000245956"/>
    </source>
</evidence>
<reference evidence="2 3" key="1">
    <citation type="journal article" date="2016" name="Front. Microbiol.">
        <title>Genome and transcriptome sequences reveal the specific parasitism of the nematophagous Purpureocillium lilacinum 36-1.</title>
        <authorList>
            <person name="Xie J."/>
            <person name="Li S."/>
            <person name="Mo C."/>
            <person name="Xiao X."/>
            <person name="Peng D."/>
            <person name="Wang G."/>
            <person name="Xiao Y."/>
        </authorList>
    </citation>
    <scope>NUCLEOTIDE SEQUENCE [LARGE SCALE GENOMIC DNA]</scope>
    <source>
        <strain evidence="2 3">36-1</strain>
    </source>
</reference>
<organism evidence="2 3">
    <name type="scientific">Purpureocillium lilacinum</name>
    <name type="common">Paecilomyces lilacinus</name>
    <dbReference type="NCBI Taxonomy" id="33203"/>
    <lineage>
        <taxon>Eukaryota</taxon>
        <taxon>Fungi</taxon>
        <taxon>Dikarya</taxon>
        <taxon>Ascomycota</taxon>
        <taxon>Pezizomycotina</taxon>
        <taxon>Sordariomycetes</taxon>
        <taxon>Hypocreomycetidae</taxon>
        <taxon>Hypocreales</taxon>
        <taxon>Ophiocordycipitaceae</taxon>
        <taxon>Purpureocillium</taxon>
    </lineage>
</organism>
<feature type="region of interest" description="Disordered" evidence="1">
    <location>
        <begin position="109"/>
        <end position="133"/>
    </location>
</feature>
<accession>A0A2U3DQQ7</accession>
<sequence>MLVTQQTIVTALFLRYFTIKVFSSRDDRYGRSQLAAMGTRGLEIVRFRKRYWYYIRYHKYDSYYDSLGKHIVASIPADPDEYRKWLESMRNHYASTEHELEDQIYEIRNGPEPDEQDHGFDELPTELPKRLDD</sequence>
<dbReference type="EMBL" id="LCWV01000053">
    <property type="protein sequence ID" value="PWI64588.1"/>
    <property type="molecule type" value="Genomic_DNA"/>
</dbReference>
<evidence type="ECO:0000313" key="2">
    <source>
        <dbReference type="EMBL" id="PWI64588.1"/>
    </source>
</evidence>
<comment type="caution">
    <text evidence="2">The sequence shown here is derived from an EMBL/GenBank/DDBJ whole genome shotgun (WGS) entry which is preliminary data.</text>
</comment>
<protein>
    <submittedName>
        <fullName evidence="2">Uncharacterized protein</fullName>
    </submittedName>
</protein>